<keyword evidence="1" id="KW-0812">Transmembrane</keyword>
<dbReference type="AlphaFoldDB" id="A0A4S2MQ36"/>
<reference evidence="2 3" key="1">
    <citation type="submission" date="2019-04" db="EMBL/GenBank/DDBJ databases">
        <title>Comparative genomics and transcriptomics to analyze fruiting body development in filamentous ascomycetes.</title>
        <authorList>
            <consortium name="DOE Joint Genome Institute"/>
            <person name="Lutkenhaus R."/>
            <person name="Traeger S."/>
            <person name="Breuer J."/>
            <person name="Kuo A."/>
            <person name="Lipzen A."/>
            <person name="Pangilinan J."/>
            <person name="Dilworth D."/>
            <person name="Sandor L."/>
            <person name="Poggeler S."/>
            <person name="Barry K."/>
            <person name="Grigoriev I.V."/>
            <person name="Nowrousian M."/>
        </authorList>
    </citation>
    <scope>NUCLEOTIDE SEQUENCE [LARGE SCALE GENOMIC DNA]</scope>
    <source>
        <strain evidence="2 3">CBS 389.68</strain>
    </source>
</reference>
<keyword evidence="1" id="KW-1133">Transmembrane helix</keyword>
<gene>
    <name evidence="2" type="ORF">EX30DRAFT_342665</name>
</gene>
<protein>
    <submittedName>
        <fullName evidence="2">Uncharacterized protein</fullName>
    </submittedName>
</protein>
<keyword evidence="3" id="KW-1185">Reference proteome</keyword>
<keyword evidence="1" id="KW-0472">Membrane</keyword>
<evidence type="ECO:0000313" key="2">
    <source>
        <dbReference type="EMBL" id="TGZ79195.1"/>
    </source>
</evidence>
<sequence length="51" mass="6036">MGWVGLCYRDGIGLLMLYYYCACSGFPGIWTGLDWIMLDWTEHRLYGRRLL</sequence>
<dbReference type="EMBL" id="ML220134">
    <property type="protein sequence ID" value="TGZ79195.1"/>
    <property type="molecule type" value="Genomic_DNA"/>
</dbReference>
<accession>A0A4S2MQ36</accession>
<organism evidence="2 3">
    <name type="scientific">Ascodesmis nigricans</name>
    <dbReference type="NCBI Taxonomy" id="341454"/>
    <lineage>
        <taxon>Eukaryota</taxon>
        <taxon>Fungi</taxon>
        <taxon>Dikarya</taxon>
        <taxon>Ascomycota</taxon>
        <taxon>Pezizomycotina</taxon>
        <taxon>Pezizomycetes</taxon>
        <taxon>Pezizales</taxon>
        <taxon>Ascodesmidaceae</taxon>
        <taxon>Ascodesmis</taxon>
    </lineage>
</organism>
<evidence type="ECO:0000256" key="1">
    <source>
        <dbReference type="SAM" id="Phobius"/>
    </source>
</evidence>
<proteinExistence type="predicted"/>
<evidence type="ECO:0000313" key="3">
    <source>
        <dbReference type="Proteomes" id="UP000298138"/>
    </source>
</evidence>
<dbReference type="Proteomes" id="UP000298138">
    <property type="component" value="Unassembled WGS sequence"/>
</dbReference>
<feature type="transmembrane region" description="Helical" evidence="1">
    <location>
        <begin position="17"/>
        <end position="38"/>
    </location>
</feature>
<dbReference type="InParanoid" id="A0A4S2MQ36"/>
<name>A0A4S2MQ36_9PEZI</name>